<feature type="transmembrane region" description="Helical" evidence="5">
    <location>
        <begin position="40"/>
        <end position="61"/>
    </location>
</feature>
<evidence type="ECO:0000313" key="8">
    <source>
        <dbReference type="Proteomes" id="UP000199399"/>
    </source>
</evidence>
<feature type="transmembrane region" description="Helical" evidence="5">
    <location>
        <begin position="73"/>
        <end position="91"/>
    </location>
</feature>
<dbReference type="PANTHER" id="PTHR23521">
    <property type="entry name" value="TRANSPORTER MFS SUPERFAMILY"/>
    <property type="match status" value="1"/>
</dbReference>
<evidence type="ECO:0000256" key="4">
    <source>
        <dbReference type="SAM" id="MobiDB-lite"/>
    </source>
</evidence>
<dbReference type="PANTHER" id="PTHR23521:SF3">
    <property type="entry name" value="MFS TRANSPORTER"/>
    <property type="match status" value="1"/>
</dbReference>
<feature type="transmembrane region" description="Helical" evidence="5">
    <location>
        <begin position="354"/>
        <end position="373"/>
    </location>
</feature>
<evidence type="ECO:0000313" key="7">
    <source>
        <dbReference type="EMBL" id="SDF88090.1"/>
    </source>
</evidence>
<feature type="transmembrane region" description="Helical" evidence="5">
    <location>
        <begin position="232"/>
        <end position="253"/>
    </location>
</feature>
<feature type="transmembrane region" description="Helical" evidence="5">
    <location>
        <begin position="329"/>
        <end position="348"/>
    </location>
</feature>
<keyword evidence="1 5" id="KW-0812">Transmembrane</keyword>
<reference evidence="8" key="1">
    <citation type="submission" date="2016-10" db="EMBL/GenBank/DDBJ databases">
        <authorList>
            <person name="Varghese N."/>
            <person name="Submissions S."/>
        </authorList>
    </citation>
    <scope>NUCLEOTIDE SEQUENCE [LARGE SCALE GENOMIC DNA]</scope>
    <source>
        <strain evidence="8">DSM 16477</strain>
    </source>
</reference>
<sequence>MIQVVSSAWALLLGMCLLMVGNGMQGTLLGIRGGIEGFSTLQMSIVMSAYFVGFLGGSRLAPGMIRRVGHVRVFAALASLISAVMIIYPTFPNTIVWSLGRVLIGFCFSAVYVTAESWLNNAATNENRGQALSAYMIVQTLGIVIAQALLLTADPSGFVLFVIPSVLVSIAVTPILLSISPTPPFGTTKPMSLRTLMEFSPLGCVGMFLLGGVFSAQFGMAAVYGAEAGLSVGQISLFVAMFFVGSVVLQYPIGYISDRMDRRSLIVITALLGGAGSIVGMMLGHIFPILLATAFVVGGMSNPLYSLLMAHTNDFLEHEDMASASGGMIFINGLGAVLGPVITGWMMGTALGPGGFYLFTAVLFAALAGYASYRKTQRAAVPVDETGNYVPIYPSATRVAVEIAQEYAIESEQEDDETVEPESEDAAKTSPDSGNYVADDTKRD</sequence>
<feature type="domain" description="Major facilitator superfamily (MFS) profile" evidence="6">
    <location>
        <begin position="2"/>
        <end position="378"/>
    </location>
</feature>
<dbReference type="AlphaFoldDB" id="A0A1G7PRP8"/>
<dbReference type="InterPro" id="IPR036259">
    <property type="entry name" value="MFS_trans_sf"/>
</dbReference>
<dbReference type="SUPFAM" id="SSF103473">
    <property type="entry name" value="MFS general substrate transporter"/>
    <property type="match status" value="1"/>
</dbReference>
<proteinExistence type="predicted"/>
<feature type="transmembrane region" description="Helical" evidence="5">
    <location>
        <begin position="158"/>
        <end position="179"/>
    </location>
</feature>
<dbReference type="STRING" id="218672.SAMN04489759_103400"/>
<feature type="transmembrane region" description="Helical" evidence="5">
    <location>
        <begin position="97"/>
        <end position="119"/>
    </location>
</feature>
<keyword evidence="3 5" id="KW-0472">Membrane</keyword>
<dbReference type="InterPro" id="IPR011701">
    <property type="entry name" value="MFS"/>
</dbReference>
<dbReference type="PROSITE" id="PS50850">
    <property type="entry name" value="MFS"/>
    <property type="match status" value="1"/>
</dbReference>
<dbReference type="EMBL" id="FNBP01000003">
    <property type="protein sequence ID" value="SDF88090.1"/>
    <property type="molecule type" value="Genomic_DNA"/>
</dbReference>
<keyword evidence="2 5" id="KW-1133">Transmembrane helix</keyword>
<feature type="region of interest" description="Disordered" evidence="4">
    <location>
        <begin position="410"/>
        <end position="444"/>
    </location>
</feature>
<keyword evidence="8" id="KW-1185">Reference proteome</keyword>
<dbReference type="InterPro" id="IPR047200">
    <property type="entry name" value="MFS_YcaD-like"/>
</dbReference>
<evidence type="ECO:0000256" key="1">
    <source>
        <dbReference type="ARBA" id="ARBA00022692"/>
    </source>
</evidence>
<organism evidence="7 8">
    <name type="scientific">Sulfitobacter delicatus</name>
    <dbReference type="NCBI Taxonomy" id="218672"/>
    <lineage>
        <taxon>Bacteria</taxon>
        <taxon>Pseudomonadati</taxon>
        <taxon>Pseudomonadota</taxon>
        <taxon>Alphaproteobacteria</taxon>
        <taxon>Rhodobacterales</taxon>
        <taxon>Roseobacteraceae</taxon>
        <taxon>Sulfitobacter</taxon>
    </lineage>
</organism>
<dbReference type="Gene3D" id="1.20.1250.20">
    <property type="entry name" value="MFS general substrate transporter like domains"/>
    <property type="match status" value="2"/>
</dbReference>
<protein>
    <submittedName>
        <fullName evidence="7">Predicted arabinose efflux permease, MFS family</fullName>
    </submittedName>
</protein>
<dbReference type="InterPro" id="IPR020846">
    <property type="entry name" value="MFS_dom"/>
</dbReference>
<feature type="transmembrane region" description="Helical" evidence="5">
    <location>
        <begin position="289"/>
        <end position="308"/>
    </location>
</feature>
<evidence type="ECO:0000256" key="2">
    <source>
        <dbReference type="ARBA" id="ARBA00022989"/>
    </source>
</evidence>
<dbReference type="RefSeq" id="WP_093741094.1">
    <property type="nucleotide sequence ID" value="NZ_FNBP01000003.1"/>
</dbReference>
<evidence type="ECO:0000256" key="5">
    <source>
        <dbReference type="SAM" id="Phobius"/>
    </source>
</evidence>
<dbReference type="Pfam" id="PF07690">
    <property type="entry name" value="MFS_1"/>
    <property type="match status" value="2"/>
</dbReference>
<accession>A0A1G7PRP8</accession>
<feature type="compositionally biased region" description="Acidic residues" evidence="4">
    <location>
        <begin position="410"/>
        <end position="424"/>
    </location>
</feature>
<evidence type="ECO:0000256" key="3">
    <source>
        <dbReference type="ARBA" id="ARBA00023136"/>
    </source>
</evidence>
<feature type="transmembrane region" description="Helical" evidence="5">
    <location>
        <begin position="199"/>
        <end position="226"/>
    </location>
</feature>
<feature type="transmembrane region" description="Helical" evidence="5">
    <location>
        <begin position="265"/>
        <end position="283"/>
    </location>
</feature>
<dbReference type="CDD" id="cd17477">
    <property type="entry name" value="MFS_YcaD_like"/>
    <property type="match status" value="1"/>
</dbReference>
<dbReference type="Proteomes" id="UP000199399">
    <property type="component" value="Unassembled WGS sequence"/>
</dbReference>
<evidence type="ECO:0000259" key="6">
    <source>
        <dbReference type="PROSITE" id="PS50850"/>
    </source>
</evidence>
<name>A0A1G7PRP8_9RHOB</name>
<dbReference type="GO" id="GO:0022857">
    <property type="term" value="F:transmembrane transporter activity"/>
    <property type="evidence" value="ECO:0007669"/>
    <property type="project" value="InterPro"/>
</dbReference>
<dbReference type="OrthoDB" id="9810614at2"/>
<feature type="transmembrane region" description="Helical" evidence="5">
    <location>
        <begin position="131"/>
        <end position="152"/>
    </location>
</feature>
<gene>
    <name evidence="7" type="ORF">SAMN04489759_103400</name>
</gene>
<dbReference type="GO" id="GO:0005886">
    <property type="term" value="C:plasma membrane"/>
    <property type="evidence" value="ECO:0007669"/>
    <property type="project" value="TreeGrafter"/>
</dbReference>